<sequence length="54" mass="5986">MEALKEMVTSFPGEETTSESVQWENLPWIRIGLIAGVLLVTAIVLCVLKSLQKI</sequence>
<accession>A0AAV1HM96</accession>
<reference evidence="2" key="1">
    <citation type="submission" date="2023-08" db="EMBL/GenBank/DDBJ databases">
        <authorList>
            <person name="Alioto T."/>
            <person name="Alioto T."/>
            <person name="Gomez Garrido J."/>
        </authorList>
    </citation>
    <scope>NUCLEOTIDE SEQUENCE</scope>
</reference>
<dbReference type="EMBL" id="OY660887">
    <property type="protein sequence ID" value="CAJ1087187.1"/>
    <property type="molecule type" value="Genomic_DNA"/>
</dbReference>
<gene>
    <name evidence="2" type="ORF">XNOV1_A002668</name>
</gene>
<evidence type="ECO:0000313" key="2">
    <source>
        <dbReference type="EMBL" id="CAJ1087187.1"/>
    </source>
</evidence>
<dbReference type="AlphaFoldDB" id="A0AAV1HM96"/>
<keyword evidence="1" id="KW-1133">Transmembrane helix</keyword>
<feature type="transmembrane region" description="Helical" evidence="1">
    <location>
        <begin position="28"/>
        <end position="48"/>
    </location>
</feature>
<proteinExistence type="predicted"/>
<evidence type="ECO:0000313" key="3">
    <source>
        <dbReference type="Proteomes" id="UP001178508"/>
    </source>
</evidence>
<evidence type="ECO:0000256" key="1">
    <source>
        <dbReference type="SAM" id="Phobius"/>
    </source>
</evidence>
<keyword evidence="1" id="KW-0812">Transmembrane</keyword>
<keyword evidence="1" id="KW-0472">Membrane</keyword>
<name>A0AAV1HM96_XYRNO</name>
<keyword evidence="3" id="KW-1185">Reference proteome</keyword>
<dbReference type="Proteomes" id="UP001178508">
    <property type="component" value="Chromosome 24"/>
</dbReference>
<organism evidence="2 3">
    <name type="scientific">Xyrichtys novacula</name>
    <name type="common">Pearly razorfish</name>
    <name type="synonym">Hemipteronotus novacula</name>
    <dbReference type="NCBI Taxonomy" id="13765"/>
    <lineage>
        <taxon>Eukaryota</taxon>
        <taxon>Metazoa</taxon>
        <taxon>Chordata</taxon>
        <taxon>Craniata</taxon>
        <taxon>Vertebrata</taxon>
        <taxon>Euteleostomi</taxon>
        <taxon>Actinopterygii</taxon>
        <taxon>Neopterygii</taxon>
        <taxon>Teleostei</taxon>
        <taxon>Neoteleostei</taxon>
        <taxon>Acanthomorphata</taxon>
        <taxon>Eupercaria</taxon>
        <taxon>Labriformes</taxon>
        <taxon>Labridae</taxon>
        <taxon>Xyrichtys</taxon>
    </lineage>
</organism>
<protein>
    <submittedName>
        <fullName evidence="2">Uncharacterized protein LOC123975316 isoform X4</fullName>
    </submittedName>
</protein>